<dbReference type="Pfam" id="PF07395">
    <property type="entry name" value="Mig-14"/>
    <property type="match status" value="1"/>
</dbReference>
<proteinExistence type="predicted"/>
<dbReference type="Proteomes" id="UP000638986">
    <property type="component" value="Unassembled WGS sequence"/>
</dbReference>
<protein>
    <submittedName>
        <fullName evidence="1">GNAT family N-acetyltransferase</fullName>
    </submittedName>
</protein>
<dbReference type="Gene3D" id="3.40.630.30">
    <property type="match status" value="1"/>
</dbReference>
<dbReference type="PIRSF" id="PIRSF029703">
    <property type="entry name" value="Mig-14"/>
    <property type="match status" value="1"/>
</dbReference>
<dbReference type="InterPro" id="IPR009977">
    <property type="entry name" value="Mig-14"/>
</dbReference>
<evidence type="ECO:0000313" key="1">
    <source>
        <dbReference type="EMBL" id="MBH3439114.1"/>
    </source>
</evidence>
<dbReference type="RefSeq" id="WP_197872169.1">
    <property type="nucleotide sequence ID" value="NZ_JADTXM010000006.1"/>
</dbReference>
<comment type="caution">
    <text evidence="1">The sequence shown here is derived from an EMBL/GenBank/DDBJ whole genome shotgun (WGS) entry which is preliminary data.</text>
</comment>
<evidence type="ECO:0000313" key="2">
    <source>
        <dbReference type="Proteomes" id="UP000638986"/>
    </source>
</evidence>
<dbReference type="SUPFAM" id="SSF55729">
    <property type="entry name" value="Acyl-CoA N-acyltransferases (Nat)"/>
    <property type="match status" value="1"/>
</dbReference>
<organism evidence="1 2">
    <name type="scientific">Pseudomonas luteola</name>
    <dbReference type="NCBI Taxonomy" id="47886"/>
    <lineage>
        <taxon>Bacteria</taxon>
        <taxon>Pseudomonadati</taxon>
        <taxon>Pseudomonadota</taxon>
        <taxon>Gammaproteobacteria</taxon>
        <taxon>Pseudomonadales</taxon>
        <taxon>Pseudomonadaceae</taxon>
        <taxon>Pseudomonas</taxon>
    </lineage>
</organism>
<sequence>MMGLFRAWRERGWVEIDASAYARAWQTWGGSVATHPEIVARLSDLVELPVRYLGWPASGELQMAVACWDGHVALSRDVLKRKGKRDYLDLGNAEIILPAQENAQAPLRQKVRYLSSLSAAHVPTARQQKECLAIARAPEELSKKFRYNQRRELRLLEEAGGQVRPVSDFTPAELAAFYADLFERRWAFEVPAKAHLADVFSLLREFMMGSVIFLDGAPAAIQVLYRVESPRWISVEYVNGGVAPESRNFSPGSVLSFLNTQAAWEEARALGKDLRFSFGRADREYKDRWCNRVPVHEVK</sequence>
<name>A0ABS0MT64_PSELU</name>
<gene>
    <name evidence="1" type="ORF">I5Q09_10480</name>
</gene>
<dbReference type="EMBL" id="JADTXM010000006">
    <property type="protein sequence ID" value="MBH3439114.1"/>
    <property type="molecule type" value="Genomic_DNA"/>
</dbReference>
<dbReference type="InterPro" id="IPR016181">
    <property type="entry name" value="Acyl_CoA_acyltransferase"/>
</dbReference>
<reference evidence="1 2" key="1">
    <citation type="submission" date="2020-11" db="EMBL/GenBank/DDBJ databases">
        <title>Enhanced detection system for hospital associated transmission using whole genome sequencing surveillance.</title>
        <authorList>
            <person name="Harrison L.H."/>
            <person name="Van Tyne D."/>
            <person name="Marsh J.W."/>
            <person name="Griffith M.P."/>
            <person name="Snyder D.J."/>
            <person name="Cooper V.S."/>
            <person name="Mustapha M."/>
        </authorList>
    </citation>
    <scope>NUCLEOTIDE SEQUENCE [LARGE SCALE GENOMIC DNA]</scope>
    <source>
        <strain evidence="1 2">PSB00013</strain>
    </source>
</reference>
<accession>A0ABS0MT64</accession>